<dbReference type="EC" id="3.1.1.-" evidence="3"/>
<reference evidence="5 6" key="1">
    <citation type="journal article" date="2015" name="Genome Announc.">
        <title>Draft Genome Sequence and Gene Annotation of the Entomopathogenic Fungus Verticillium hemipterigenum.</title>
        <authorList>
            <person name="Horn F."/>
            <person name="Habel A."/>
            <person name="Scharf D.H."/>
            <person name="Dworschak J."/>
            <person name="Brakhage A.A."/>
            <person name="Guthke R."/>
            <person name="Hertweck C."/>
            <person name="Linde J."/>
        </authorList>
    </citation>
    <scope>NUCLEOTIDE SEQUENCE [LARGE SCALE GENOMIC DNA]</scope>
</reference>
<sequence length="533" mass="58929">MQLLYNLLALAACASAAAVPPKTPTVDLGYAKYRGVRLPSGVDQFLGMRFAKPPVGNLRFRAPQDPDVVEGIQDASQFGSICVGGDENVDGLRAEDCLYVNVFRPSNATSCSKLPVWLYIQGGGYKVNADYNHNGSTVVQESGQNMIFVNFNYRVGALGFLNSEKVREDGSLNAGLLDQRKVLHWVKKNIAKFGGDPNHVVIHGDSAGGGSVSFHLTAYGAEKDNDLFVGAAPQNPFWPTLRAVSEMEFQYERLLNQTKCTDLACLRRLDINTFQQSTRTQALLGAASNDPLPLWYWLPVVDDDLVVGQFYDMFDQGRFIRVPLLVGDDTNEGSYFAVNANTEDEVSVFLKNNYPHLTNEQLQEIRDFYPQMAPEPKHNAWFPTASAAYGDCTFTCPGNYLATSMARYLDPSRVWNYRFNVQDPDNLANGLGVPHAFEMTAVLGVGNVGFSAPSYSGINANIVPVTMDYYISFIRTLNPNTYRHAGSPTWDAFGDGTGQRLKLQTNETAMEIVPESQVRQCALWRSLAPELEQ</sequence>
<dbReference type="Pfam" id="PF00135">
    <property type="entry name" value="COesterase"/>
    <property type="match status" value="1"/>
</dbReference>
<evidence type="ECO:0000259" key="4">
    <source>
        <dbReference type="Pfam" id="PF00135"/>
    </source>
</evidence>
<proteinExistence type="inferred from homology"/>
<evidence type="ECO:0000313" key="6">
    <source>
        <dbReference type="Proteomes" id="UP000039046"/>
    </source>
</evidence>
<dbReference type="AlphaFoldDB" id="A0A0A1SW63"/>
<dbReference type="InterPro" id="IPR019826">
    <property type="entry name" value="Carboxylesterase_B_AS"/>
</dbReference>
<dbReference type="ESTHER" id="9hypo-a0a0a1sw63">
    <property type="family name" value="Fungal_carboxylesterase_lipase"/>
</dbReference>
<evidence type="ECO:0000256" key="1">
    <source>
        <dbReference type="ARBA" id="ARBA00005964"/>
    </source>
</evidence>
<name>A0A0A1SW63_9HYPO</name>
<dbReference type="PANTHER" id="PTHR43918:SF4">
    <property type="entry name" value="CARBOXYLIC ESTER HYDROLASE"/>
    <property type="match status" value="1"/>
</dbReference>
<dbReference type="PROSITE" id="PS00941">
    <property type="entry name" value="CARBOXYLESTERASE_B_2"/>
    <property type="match status" value="1"/>
</dbReference>
<dbReference type="HOGENOM" id="CLU_006586_10_7_1"/>
<dbReference type="PROSITE" id="PS00122">
    <property type="entry name" value="CARBOXYLESTERASE_B_1"/>
    <property type="match status" value="1"/>
</dbReference>
<dbReference type="InterPro" id="IPR002018">
    <property type="entry name" value="CarbesteraseB"/>
</dbReference>
<keyword evidence="2 3" id="KW-0378">Hydrolase</keyword>
<dbReference type="Gene3D" id="3.40.50.1820">
    <property type="entry name" value="alpha/beta hydrolase"/>
    <property type="match status" value="1"/>
</dbReference>
<comment type="similarity">
    <text evidence="1 3">Belongs to the type-B carboxylesterase/lipase family.</text>
</comment>
<dbReference type="InterPro" id="IPR050654">
    <property type="entry name" value="AChE-related_enzymes"/>
</dbReference>
<keyword evidence="3" id="KW-0732">Signal</keyword>
<dbReference type="GO" id="GO:0052689">
    <property type="term" value="F:carboxylic ester hydrolase activity"/>
    <property type="evidence" value="ECO:0007669"/>
    <property type="project" value="TreeGrafter"/>
</dbReference>
<evidence type="ECO:0000313" key="5">
    <source>
        <dbReference type="EMBL" id="CEJ88610.1"/>
    </source>
</evidence>
<dbReference type="OrthoDB" id="408631at2759"/>
<dbReference type="InterPro" id="IPR029058">
    <property type="entry name" value="AB_hydrolase_fold"/>
</dbReference>
<feature type="signal peptide" evidence="3">
    <location>
        <begin position="1"/>
        <end position="18"/>
    </location>
</feature>
<evidence type="ECO:0000256" key="2">
    <source>
        <dbReference type="ARBA" id="ARBA00022801"/>
    </source>
</evidence>
<dbReference type="EMBL" id="CDHN01000002">
    <property type="protein sequence ID" value="CEJ88610.1"/>
    <property type="molecule type" value="Genomic_DNA"/>
</dbReference>
<dbReference type="SUPFAM" id="SSF53474">
    <property type="entry name" value="alpha/beta-Hydrolases"/>
    <property type="match status" value="1"/>
</dbReference>
<accession>A0A0A1SW63</accession>
<organism evidence="5 6">
    <name type="scientific">[Torrubiella] hemipterigena</name>
    <dbReference type="NCBI Taxonomy" id="1531966"/>
    <lineage>
        <taxon>Eukaryota</taxon>
        <taxon>Fungi</taxon>
        <taxon>Dikarya</taxon>
        <taxon>Ascomycota</taxon>
        <taxon>Pezizomycotina</taxon>
        <taxon>Sordariomycetes</taxon>
        <taxon>Hypocreomycetidae</taxon>
        <taxon>Hypocreales</taxon>
        <taxon>Clavicipitaceae</taxon>
        <taxon>Clavicipitaceae incertae sedis</taxon>
        <taxon>'Torrubiella' clade</taxon>
    </lineage>
</organism>
<keyword evidence="6" id="KW-1185">Reference proteome</keyword>
<feature type="domain" description="Carboxylesterase type B" evidence="4">
    <location>
        <begin position="23"/>
        <end position="513"/>
    </location>
</feature>
<gene>
    <name evidence="5" type="ORF">VHEMI04767</name>
</gene>
<dbReference type="STRING" id="1531966.A0A0A1SW63"/>
<feature type="chain" id="PRO_5005108856" description="Carboxylic ester hydrolase" evidence="3">
    <location>
        <begin position="19"/>
        <end position="533"/>
    </location>
</feature>
<protein>
    <recommendedName>
        <fullName evidence="3">Carboxylic ester hydrolase</fullName>
        <ecNumber evidence="3">3.1.1.-</ecNumber>
    </recommendedName>
</protein>
<evidence type="ECO:0000256" key="3">
    <source>
        <dbReference type="RuleBase" id="RU361235"/>
    </source>
</evidence>
<dbReference type="PANTHER" id="PTHR43918">
    <property type="entry name" value="ACETYLCHOLINESTERASE"/>
    <property type="match status" value="1"/>
</dbReference>
<dbReference type="Proteomes" id="UP000039046">
    <property type="component" value="Unassembled WGS sequence"/>
</dbReference>
<dbReference type="InterPro" id="IPR019819">
    <property type="entry name" value="Carboxylesterase_B_CS"/>
</dbReference>